<keyword evidence="3" id="KW-1185">Reference proteome</keyword>
<feature type="signal peptide" evidence="1">
    <location>
        <begin position="1"/>
        <end position="20"/>
    </location>
</feature>
<sequence>MNLRPLLIAAALALPSSAHAATAWAGVDASTKGYGLHAGVSVFQIPFIGALGVEGAAEKAWRKETPNRYAAGVTLRDLNLPLTRVDAFASAGGEYAGKFGVYTEGGLRGPLLGPAGWRAFVRGGTVSGFGAGVGVELRF</sequence>
<protein>
    <recommendedName>
        <fullName evidence="4">Outer membrane protein beta-barrel domain-containing protein</fullName>
    </recommendedName>
</protein>
<evidence type="ECO:0000256" key="1">
    <source>
        <dbReference type="SAM" id="SignalP"/>
    </source>
</evidence>
<evidence type="ECO:0000313" key="2">
    <source>
        <dbReference type="EMBL" id="MDV6375785.1"/>
    </source>
</evidence>
<organism evidence="2 3">
    <name type="scientific">Deinococcus arenicola</name>
    <dbReference type="NCBI Taxonomy" id="2994950"/>
    <lineage>
        <taxon>Bacteria</taxon>
        <taxon>Thermotogati</taxon>
        <taxon>Deinococcota</taxon>
        <taxon>Deinococci</taxon>
        <taxon>Deinococcales</taxon>
        <taxon>Deinococcaceae</taxon>
        <taxon>Deinococcus</taxon>
    </lineage>
</organism>
<name>A0ABU4DV74_9DEIO</name>
<keyword evidence="1" id="KW-0732">Signal</keyword>
<comment type="caution">
    <text evidence="2">The sequence shown here is derived from an EMBL/GenBank/DDBJ whole genome shotgun (WGS) entry which is preliminary data.</text>
</comment>
<dbReference type="RefSeq" id="WP_317641138.1">
    <property type="nucleotide sequence ID" value="NZ_JAPMIV010000036.1"/>
</dbReference>
<gene>
    <name evidence="2" type="ORF">ORD21_14400</name>
</gene>
<proteinExistence type="predicted"/>
<accession>A0ABU4DV74</accession>
<reference evidence="2 3" key="1">
    <citation type="submission" date="2022-11" db="EMBL/GenBank/DDBJ databases">
        <title>Deinococcus ZS9-10, Low Temperature and Draught-tolerating, UV-resistant Bacteria from Continental Antarctica.</title>
        <authorList>
            <person name="Cheng L."/>
        </authorList>
    </citation>
    <scope>NUCLEOTIDE SEQUENCE [LARGE SCALE GENOMIC DNA]</scope>
    <source>
        <strain evidence="2 3">ZS9-10</strain>
    </source>
</reference>
<feature type="chain" id="PRO_5045135987" description="Outer membrane protein beta-barrel domain-containing protein" evidence="1">
    <location>
        <begin position="21"/>
        <end position="139"/>
    </location>
</feature>
<evidence type="ECO:0008006" key="4">
    <source>
        <dbReference type="Google" id="ProtNLM"/>
    </source>
</evidence>
<dbReference type="Proteomes" id="UP001276150">
    <property type="component" value="Unassembled WGS sequence"/>
</dbReference>
<evidence type="ECO:0000313" key="3">
    <source>
        <dbReference type="Proteomes" id="UP001276150"/>
    </source>
</evidence>
<dbReference type="EMBL" id="JAPMIV010000036">
    <property type="protein sequence ID" value="MDV6375785.1"/>
    <property type="molecule type" value="Genomic_DNA"/>
</dbReference>